<keyword evidence="1" id="KW-0472">Membrane</keyword>
<reference evidence="2 3" key="2">
    <citation type="submission" date="2018-12" db="EMBL/GenBank/DDBJ databases">
        <title>Rhizobacter gummiphilus sp. nov., a rubber-degrading bacterium isolated from the soil of a botanical garden in Japan.</title>
        <authorList>
            <person name="Shunsuke S.S."/>
        </authorList>
    </citation>
    <scope>NUCLEOTIDE SEQUENCE [LARGE SCALE GENOMIC DNA]</scope>
    <source>
        <strain evidence="2 3">S-16</strain>
    </source>
</reference>
<dbReference type="RefSeq" id="WP_124541250.1">
    <property type="nucleotide sequence ID" value="NZ_QUSW01000004.1"/>
</dbReference>
<dbReference type="EMBL" id="QUSW01000004">
    <property type="protein sequence ID" value="RQP23530.1"/>
    <property type="molecule type" value="Genomic_DNA"/>
</dbReference>
<dbReference type="Proteomes" id="UP000267464">
    <property type="component" value="Unassembled WGS sequence"/>
</dbReference>
<proteinExistence type="predicted"/>
<evidence type="ECO:0008006" key="4">
    <source>
        <dbReference type="Google" id="ProtNLM"/>
    </source>
</evidence>
<evidence type="ECO:0000313" key="3">
    <source>
        <dbReference type="Proteomes" id="UP000267464"/>
    </source>
</evidence>
<keyword evidence="3" id="KW-1185">Reference proteome</keyword>
<sequence>MRISERLLGLVASPPNWIGLGLASVVLVLKGMGLIGAPGLAIAVLGYFAGFVVGGLWLGFPSLSAPTWEALHFSDEGDAREAMERALQGVRSLTRYNPDNRLPGSLQTRVMALCDSLDGLLQQWERSKGHLSLEDSFDARRIAITYLPEALNAYLSIPTSYARTRVLANGKTALDTFDDSLGELEHKVSELADDLASQDAQAFLAHSQFLKQKFGDNELSGAALLNLPSAKEPRS</sequence>
<protein>
    <recommendedName>
        <fullName evidence="4">5-bromo-4-chloroindolyl phosphate hydrolysis protein</fullName>
    </recommendedName>
</protein>
<feature type="transmembrane region" description="Helical" evidence="1">
    <location>
        <begin position="7"/>
        <end position="29"/>
    </location>
</feature>
<dbReference type="AlphaFoldDB" id="A0A3N7HN52"/>
<comment type="caution">
    <text evidence="2">The sequence shown here is derived from an EMBL/GenBank/DDBJ whole genome shotgun (WGS) entry which is preliminary data.</text>
</comment>
<keyword evidence="1" id="KW-1133">Transmembrane helix</keyword>
<evidence type="ECO:0000313" key="2">
    <source>
        <dbReference type="EMBL" id="RQP23530.1"/>
    </source>
</evidence>
<keyword evidence="1" id="KW-0812">Transmembrane</keyword>
<reference evidence="2 3" key="1">
    <citation type="submission" date="2018-08" db="EMBL/GenBank/DDBJ databases">
        <authorList>
            <person name="Khan S.A."/>
            <person name="Jeon C.O."/>
            <person name="Chun B.H."/>
            <person name="Jeong S.E."/>
        </authorList>
    </citation>
    <scope>NUCLEOTIDE SEQUENCE [LARGE SCALE GENOMIC DNA]</scope>
    <source>
        <strain evidence="2 3">S-16</strain>
    </source>
</reference>
<organism evidence="2 3">
    <name type="scientific">Piscinibacter terrae</name>
    <dbReference type="NCBI Taxonomy" id="2496871"/>
    <lineage>
        <taxon>Bacteria</taxon>
        <taxon>Pseudomonadati</taxon>
        <taxon>Pseudomonadota</taxon>
        <taxon>Betaproteobacteria</taxon>
        <taxon>Burkholderiales</taxon>
        <taxon>Sphaerotilaceae</taxon>
        <taxon>Piscinibacter</taxon>
    </lineage>
</organism>
<gene>
    <name evidence="2" type="ORF">DZC73_15375</name>
</gene>
<evidence type="ECO:0000256" key="1">
    <source>
        <dbReference type="SAM" id="Phobius"/>
    </source>
</evidence>
<name>A0A3N7HN52_9BURK</name>
<dbReference type="OrthoDB" id="67304at2"/>
<accession>A0A3N7HN52</accession>
<feature type="transmembrane region" description="Helical" evidence="1">
    <location>
        <begin position="35"/>
        <end position="58"/>
    </location>
</feature>